<evidence type="ECO:0000313" key="2">
    <source>
        <dbReference type="WBParaSite" id="EN70_8505"/>
    </source>
</evidence>
<sequence length="98" mass="11271">MLLNKDKKTKAYTCPQSCTQIDTRVLENIRTMLDNANSRHPECHSALTAYGLSRLNINIADLSEVRLYKDDTPNGHGTSYTLYWQEKPKVTFQELVHD</sequence>
<reference evidence="2" key="2">
    <citation type="submission" date="2016-11" db="UniProtKB">
        <authorList>
            <consortium name="WormBaseParasite"/>
        </authorList>
    </citation>
    <scope>IDENTIFICATION</scope>
</reference>
<dbReference type="Proteomes" id="UP000095285">
    <property type="component" value="Unassembled WGS sequence"/>
</dbReference>
<dbReference type="AlphaFoldDB" id="A0A1I7W121"/>
<proteinExistence type="predicted"/>
<name>A0A1I7W121_LOALO</name>
<evidence type="ECO:0000313" key="1">
    <source>
        <dbReference type="Proteomes" id="UP000095285"/>
    </source>
</evidence>
<reference evidence="1" key="1">
    <citation type="submission" date="2012-04" db="EMBL/GenBank/DDBJ databases">
        <title>The Genome Sequence of Loa loa.</title>
        <authorList>
            <consortium name="The Broad Institute Genome Sequencing Platform"/>
            <consortium name="Broad Institute Genome Sequencing Center for Infectious Disease"/>
            <person name="Nutman T.B."/>
            <person name="Fink D.L."/>
            <person name="Russ C."/>
            <person name="Young S."/>
            <person name="Zeng Q."/>
            <person name="Gargeya S."/>
            <person name="Alvarado L."/>
            <person name="Berlin A."/>
            <person name="Chapman S.B."/>
            <person name="Chen Z."/>
            <person name="Freedman E."/>
            <person name="Gellesch M."/>
            <person name="Goldberg J."/>
            <person name="Griggs A."/>
            <person name="Gujja S."/>
            <person name="Heilman E.R."/>
            <person name="Heiman D."/>
            <person name="Howarth C."/>
            <person name="Mehta T."/>
            <person name="Neiman D."/>
            <person name="Pearson M."/>
            <person name="Roberts A."/>
            <person name="Saif S."/>
            <person name="Shea T."/>
            <person name="Shenoy N."/>
            <person name="Sisk P."/>
            <person name="Stolte C."/>
            <person name="Sykes S."/>
            <person name="White J."/>
            <person name="Yandava C."/>
            <person name="Haas B."/>
            <person name="Henn M.R."/>
            <person name="Nusbaum C."/>
            <person name="Birren B."/>
        </authorList>
    </citation>
    <scope>NUCLEOTIDE SEQUENCE [LARGE SCALE GENOMIC DNA]</scope>
</reference>
<organism evidence="1 2">
    <name type="scientific">Loa loa</name>
    <name type="common">Eye worm</name>
    <name type="synonym">Filaria loa</name>
    <dbReference type="NCBI Taxonomy" id="7209"/>
    <lineage>
        <taxon>Eukaryota</taxon>
        <taxon>Metazoa</taxon>
        <taxon>Ecdysozoa</taxon>
        <taxon>Nematoda</taxon>
        <taxon>Chromadorea</taxon>
        <taxon>Rhabditida</taxon>
        <taxon>Spirurina</taxon>
        <taxon>Spiruromorpha</taxon>
        <taxon>Filarioidea</taxon>
        <taxon>Onchocercidae</taxon>
        <taxon>Loa</taxon>
    </lineage>
</organism>
<protein>
    <submittedName>
        <fullName evidence="2">Phage protein</fullName>
    </submittedName>
</protein>
<keyword evidence="1" id="KW-1185">Reference proteome</keyword>
<accession>A0A1I7W121</accession>
<dbReference type="WBParaSite" id="EN70_8505">
    <property type="protein sequence ID" value="EN70_8505"/>
    <property type="gene ID" value="EN70_8505"/>
</dbReference>